<gene>
    <name evidence="2" type="ORF">ACHAWO_001533</name>
</gene>
<keyword evidence="3" id="KW-1185">Reference proteome</keyword>
<evidence type="ECO:0008006" key="4">
    <source>
        <dbReference type="Google" id="ProtNLM"/>
    </source>
</evidence>
<feature type="compositionally biased region" description="Basic and acidic residues" evidence="1">
    <location>
        <begin position="181"/>
        <end position="192"/>
    </location>
</feature>
<feature type="compositionally biased region" description="Acidic residues" evidence="1">
    <location>
        <begin position="96"/>
        <end position="105"/>
    </location>
</feature>
<accession>A0ABD3MZ01</accession>
<proteinExistence type="predicted"/>
<feature type="region of interest" description="Disordered" evidence="1">
    <location>
        <begin position="179"/>
        <end position="198"/>
    </location>
</feature>
<feature type="region of interest" description="Disordered" evidence="1">
    <location>
        <begin position="45"/>
        <end position="69"/>
    </location>
</feature>
<comment type="caution">
    <text evidence="2">The sequence shown here is derived from an EMBL/GenBank/DDBJ whole genome shotgun (WGS) entry which is preliminary data.</text>
</comment>
<dbReference type="EMBL" id="JALLPJ020001344">
    <property type="protein sequence ID" value="KAL3768584.1"/>
    <property type="molecule type" value="Genomic_DNA"/>
</dbReference>
<evidence type="ECO:0000256" key="1">
    <source>
        <dbReference type="SAM" id="MobiDB-lite"/>
    </source>
</evidence>
<evidence type="ECO:0000313" key="2">
    <source>
        <dbReference type="EMBL" id="KAL3768584.1"/>
    </source>
</evidence>
<dbReference type="AlphaFoldDB" id="A0ABD3MZ01"/>
<protein>
    <recommendedName>
        <fullName evidence="4">PX domain-containing protein</fullName>
    </recommendedName>
</protein>
<organism evidence="2 3">
    <name type="scientific">Cyclotella atomus</name>
    <dbReference type="NCBI Taxonomy" id="382360"/>
    <lineage>
        <taxon>Eukaryota</taxon>
        <taxon>Sar</taxon>
        <taxon>Stramenopiles</taxon>
        <taxon>Ochrophyta</taxon>
        <taxon>Bacillariophyta</taxon>
        <taxon>Coscinodiscophyceae</taxon>
        <taxon>Thalassiosirophycidae</taxon>
        <taxon>Stephanodiscales</taxon>
        <taxon>Stephanodiscaceae</taxon>
        <taxon>Cyclotella</taxon>
    </lineage>
</organism>
<evidence type="ECO:0000313" key="3">
    <source>
        <dbReference type="Proteomes" id="UP001530400"/>
    </source>
</evidence>
<feature type="region of interest" description="Disordered" evidence="1">
    <location>
        <begin position="81"/>
        <end position="106"/>
    </location>
</feature>
<dbReference type="Proteomes" id="UP001530400">
    <property type="component" value="Unassembled WGS sequence"/>
</dbReference>
<reference evidence="2 3" key="1">
    <citation type="submission" date="2024-10" db="EMBL/GenBank/DDBJ databases">
        <title>Updated reference genomes for cyclostephanoid diatoms.</title>
        <authorList>
            <person name="Roberts W.R."/>
            <person name="Alverson A.J."/>
        </authorList>
    </citation>
    <scope>NUCLEOTIDE SEQUENCE [LARGE SCALE GENOMIC DNA]</scope>
    <source>
        <strain evidence="2 3">AJA010-31</strain>
    </source>
</reference>
<sequence>MAPHDGNSSTASESGSDELIALDMTRLKVKESNKHIICTSEDGAAGHSLTAGSCVEQPSTASMDPPAGPLLVGILKQPRYSSSVTSKQEGPIDAPSSDDFEEDDAQPAHWPALRQSVHFINGNTSSPSQSVVTSIIYRPYTEPEEVSELYYTSEDFNLFKREYRALLKAQHRRRQGIAISKSDEAKNNRGLKETSSSVGGGSLFSSVFDVAKEAVNLFSGSANDSYYQNQISPQNKARQQHQLLLETMYSNLF</sequence>
<name>A0ABD3MZ01_9STRA</name>